<dbReference type="STRING" id="1071918.SAMN05421544_103104"/>
<evidence type="ECO:0000313" key="1">
    <source>
        <dbReference type="EMBL" id="SDE11606.1"/>
    </source>
</evidence>
<dbReference type="PROSITE" id="PS51257">
    <property type="entry name" value="PROKAR_LIPOPROTEIN"/>
    <property type="match status" value="1"/>
</dbReference>
<name>A0A1G7ACL4_9FLAO</name>
<gene>
    <name evidence="1" type="ORF">SAMN05421544_103104</name>
</gene>
<sequence>MKNFTLILSSISLLSISACSPGNDLSQSKAQSIIESYIENNPIYETGNFETDKLKLTLNKEKDKVEELQNLINEGYIKLLQEKKRKQFLSRDSVWIIQPSLTEKALPYVVQQNKNYTKVVTLKYKLNRNKDLIFNSKGKSTATCTVILDKEKTPFYKFGKDKQPQSNFITEEFKLKYNEKEGWFIRK</sequence>
<dbReference type="Proteomes" id="UP000198517">
    <property type="component" value="Unassembled WGS sequence"/>
</dbReference>
<evidence type="ECO:0008006" key="3">
    <source>
        <dbReference type="Google" id="ProtNLM"/>
    </source>
</evidence>
<keyword evidence="2" id="KW-1185">Reference proteome</keyword>
<organism evidence="1 2">
    <name type="scientific">Riemerella columbipharyngis</name>
    <dbReference type="NCBI Taxonomy" id="1071918"/>
    <lineage>
        <taxon>Bacteria</taxon>
        <taxon>Pseudomonadati</taxon>
        <taxon>Bacteroidota</taxon>
        <taxon>Flavobacteriia</taxon>
        <taxon>Flavobacteriales</taxon>
        <taxon>Weeksellaceae</taxon>
        <taxon>Riemerella</taxon>
    </lineage>
</organism>
<reference evidence="1 2" key="1">
    <citation type="submission" date="2016-10" db="EMBL/GenBank/DDBJ databases">
        <authorList>
            <person name="de Groot N.N."/>
        </authorList>
    </citation>
    <scope>NUCLEOTIDE SEQUENCE [LARGE SCALE GENOMIC DNA]</scope>
    <source>
        <strain evidence="1 2">DSM 24015</strain>
    </source>
</reference>
<evidence type="ECO:0000313" key="2">
    <source>
        <dbReference type="Proteomes" id="UP000198517"/>
    </source>
</evidence>
<accession>A0A1G7ACL4</accession>
<dbReference type="OrthoDB" id="1148341at2"/>
<dbReference type="EMBL" id="FNAS01000003">
    <property type="protein sequence ID" value="SDE11606.1"/>
    <property type="molecule type" value="Genomic_DNA"/>
</dbReference>
<dbReference type="RefSeq" id="WP_092736020.1">
    <property type="nucleotide sequence ID" value="NZ_FNAS01000003.1"/>
</dbReference>
<proteinExistence type="predicted"/>
<dbReference type="AlphaFoldDB" id="A0A1G7ACL4"/>
<protein>
    <recommendedName>
        <fullName evidence="3">Lipoprotein</fullName>
    </recommendedName>
</protein>